<reference evidence="2 3" key="1">
    <citation type="submission" date="2019-11" db="EMBL/GenBank/DDBJ databases">
        <title>Whole genome sequence of Oryza granulata.</title>
        <authorList>
            <person name="Li W."/>
        </authorList>
    </citation>
    <scope>NUCLEOTIDE SEQUENCE [LARGE SCALE GENOMIC DNA]</scope>
    <source>
        <strain evidence="3">cv. Menghai</strain>
        <tissue evidence="2">Leaf</tissue>
    </source>
</reference>
<name>A0A6G1BQI6_9ORYZ</name>
<dbReference type="Proteomes" id="UP000479710">
    <property type="component" value="Unassembled WGS sequence"/>
</dbReference>
<evidence type="ECO:0000256" key="1">
    <source>
        <dbReference type="SAM" id="MobiDB-lite"/>
    </source>
</evidence>
<dbReference type="EMBL" id="SPHZ02000011">
    <property type="protein sequence ID" value="KAF0890635.1"/>
    <property type="molecule type" value="Genomic_DNA"/>
</dbReference>
<accession>A0A6G1BQI6</accession>
<proteinExistence type="predicted"/>
<feature type="compositionally biased region" description="Basic and acidic residues" evidence="1">
    <location>
        <begin position="78"/>
        <end position="89"/>
    </location>
</feature>
<dbReference type="AlphaFoldDB" id="A0A6G1BQI6"/>
<organism evidence="2 3">
    <name type="scientific">Oryza meyeriana var. granulata</name>
    <dbReference type="NCBI Taxonomy" id="110450"/>
    <lineage>
        <taxon>Eukaryota</taxon>
        <taxon>Viridiplantae</taxon>
        <taxon>Streptophyta</taxon>
        <taxon>Embryophyta</taxon>
        <taxon>Tracheophyta</taxon>
        <taxon>Spermatophyta</taxon>
        <taxon>Magnoliopsida</taxon>
        <taxon>Liliopsida</taxon>
        <taxon>Poales</taxon>
        <taxon>Poaceae</taxon>
        <taxon>BOP clade</taxon>
        <taxon>Oryzoideae</taxon>
        <taxon>Oryzeae</taxon>
        <taxon>Oryzinae</taxon>
        <taxon>Oryza</taxon>
        <taxon>Oryza meyeriana</taxon>
    </lineage>
</organism>
<comment type="caution">
    <text evidence="2">The sequence shown here is derived from an EMBL/GenBank/DDBJ whole genome shotgun (WGS) entry which is preliminary data.</text>
</comment>
<protein>
    <submittedName>
        <fullName evidence="2">Uncharacterized protein</fullName>
    </submittedName>
</protein>
<dbReference type="OrthoDB" id="610440at2759"/>
<feature type="region of interest" description="Disordered" evidence="1">
    <location>
        <begin position="1"/>
        <end position="89"/>
    </location>
</feature>
<evidence type="ECO:0000313" key="2">
    <source>
        <dbReference type="EMBL" id="KAF0890635.1"/>
    </source>
</evidence>
<keyword evidence="3" id="KW-1185">Reference proteome</keyword>
<sequence>MSRHRRQPSRSLPLGFNVDVDDEPAPAKGTTAHVVDGGGQPGPSAGRATDAAKAQEGNGSKKLPPSATGDRPVASSEETGKKSCDGGGR</sequence>
<evidence type="ECO:0000313" key="3">
    <source>
        <dbReference type="Proteomes" id="UP000479710"/>
    </source>
</evidence>
<gene>
    <name evidence="2" type="ORF">E2562_004153</name>
</gene>